<evidence type="ECO:0000256" key="1">
    <source>
        <dbReference type="SAM" id="MobiDB-lite"/>
    </source>
</evidence>
<keyword evidence="3" id="KW-1185">Reference proteome</keyword>
<evidence type="ECO:0000313" key="3">
    <source>
        <dbReference type="Proteomes" id="UP000623467"/>
    </source>
</evidence>
<dbReference type="Proteomes" id="UP000623467">
    <property type="component" value="Unassembled WGS sequence"/>
</dbReference>
<evidence type="ECO:0000313" key="2">
    <source>
        <dbReference type="EMBL" id="KAF7374086.1"/>
    </source>
</evidence>
<sequence>MSFSDIHAPITNNAPITDNVGDNSNNTNSNNTTNSFNTTIHGVAGRPPVSFGGAFYAYIHDISNERCWRMVIIFASRVVADEWWRAMSTSTIDFLKNNIQRITPQFYTHNTAQWNFYTFFSDKRVRNISDKFRGKMFIVLEHDHDGRGITIIPLQSIVDHASGDWFSIRSKANASQYWYYDETLGCITISEIQRTSFRITSVNMHEGAIMVKADQITLTVQGHGFVVPRTAARIPGSLTLGVTNSQAEAFRFKFEDLDRGCFNSVRDGLRFVVCYVPGGGGNLGWELSL</sequence>
<organism evidence="2 3">
    <name type="scientific">Mycena sanguinolenta</name>
    <dbReference type="NCBI Taxonomy" id="230812"/>
    <lineage>
        <taxon>Eukaryota</taxon>
        <taxon>Fungi</taxon>
        <taxon>Dikarya</taxon>
        <taxon>Basidiomycota</taxon>
        <taxon>Agaricomycotina</taxon>
        <taxon>Agaricomycetes</taxon>
        <taxon>Agaricomycetidae</taxon>
        <taxon>Agaricales</taxon>
        <taxon>Marasmiineae</taxon>
        <taxon>Mycenaceae</taxon>
        <taxon>Mycena</taxon>
    </lineage>
</organism>
<reference evidence="2" key="1">
    <citation type="submission" date="2020-05" db="EMBL/GenBank/DDBJ databases">
        <title>Mycena genomes resolve the evolution of fungal bioluminescence.</title>
        <authorList>
            <person name="Tsai I.J."/>
        </authorList>
    </citation>
    <scope>NUCLEOTIDE SEQUENCE</scope>
    <source>
        <strain evidence="2">160909Yilan</strain>
    </source>
</reference>
<accession>A0A8H6ZBZ9</accession>
<feature type="compositionally biased region" description="Low complexity" evidence="1">
    <location>
        <begin position="23"/>
        <end position="33"/>
    </location>
</feature>
<gene>
    <name evidence="2" type="ORF">MSAN_00289600</name>
</gene>
<dbReference type="EMBL" id="JACAZH010000002">
    <property type="protein sequence ID" value="KAF7374086.1"/>
    <property type="molecule type" value="Genomic_DNA"/>
</dbReference>
<feature type="region of interest" description="Disordered" evidence="1">
    <location>
        <begin position="14"/>
        <end position="33"/>
    </location>
</feature>
<name>A0A8H6ZBZ9_9AGAR</name>
<comment type="caution">
    <text evidence="2">The sequence shown here is derived from an EMBL/GenBank/DDBJ whole genome shotgun (WGS) entry which is preliminary data.</text>
</comment>
<protein>
    <submittedName>
        <fullName evidence="2">Uncharacterized protein</fullName>
    </submittedName>
</protein>
<dbReference type="OrthoDB" id="5364171at2759"/>
<dbReference type="AlphaFoldDB" id="A0A8H6ZBZ9"/>
<proteinExistence type="predicted"/>